<dbReference type="InterPro" id="IPR018989">
    <property type="entry name" value="DUF2001"/>
</dbReference>
<gene>
    <name evidence="1" type="ORF">HMPREF9630_00213</name>
</gene>
<dbReference type="Proteomes" id="UP000017818">
    <property type="component" value="Unassembled WGS sequence"/>
</dbReference>
<proteinExistence type="predicted"/>
<dbReference type="Pfam" id="PF09393">
    <property type="entry name" value="DUF2001"/>
    <property type="match status" value="1"/>
</dbReference>
<evidence type="ECO:0000313" key="1">
    <source>
        <dbReference type="EMBL" id="EHL18488.1"/>
    </source>
</evidence>
<evidence type="ECO:0000313" key="2">
    <source>
        <dbReference type="Proteomes" id="UP000017818"/>
    </source>
</evidence>
<dbReference type="InterPro" id="IPR038628">
    <property type="entry name" value="XkdM-like_sf"/>
</dbReference>
<dbReference type="SUPFAM" id="SSF69279">
    <property type="entry name" value="Phage tail proteins"/>
    <property type="match status" value="1"/>
</dbReference>
<dbReference type="AlphaFoldDB" id="V9HVS2"/>
<dbReference type="RefSeq" id="WP_009527699.1">
    <property type="nucleotide sequence ID" value="NZ_JH815225.1"/>
</dbReference>
<dbReference type="Gene3D" id="2.30.110.40">
    <property type="entry name" value="Phage tail tube protein"/>
    <property type="match status" value="1"/>
</dbReference>
<reference evidence="1 2" key="1">
    <citation type="submission" date="2012-05" db="EMBL/GenBank/DDBJ databases">
        <title>The Genome Sequence of Eubacteriaceae bacterium CM2.</title>
        <authorList>
            <consortium name="The Broad Institute Genome Sequencing Platform"/>
            <person name="Earl A."/>
            <person name="Ward D."/>
            <person name="Feldgarden M."/>
            <person name="Gevers D."/>
            <person name="Sizova M."/>
            <person name="Hazen A."/>
            <person name="Epstein S."/>
            <person name="Walker B."/>
            <person name="Young S.K."/>
            <person name="Zeng Q."/>
            <person name="Gargeya S."/>
            <person name="Fitzgerald M."/>
            <person name="Haas B."/>
            <person name="Abouelleil A."/>
            <person name="Alvarado L."/>
            <person name="Arachchi H.M."/>
            <person name="Berlin A."/>
            <person name="Chapman S.B."/>
            <person name="Goldberg J."/>
            <person name="Griggs A."/>
            <person name="Gujja S."/>
            <person name="Hansen M."/>
            <person name="Howarth C."/>
            <person name="Imamovic A."/>
            <person name="Larimer J."/>
            <person name="McCowen C."/>
            <person name="Montmayeur A."/>
            <person name="Murphy C."/>
            <person name="Neiman D."/>
            <person name="Pearson M."/>
            <person name="Priest M."/>
            <person name="Roberts A."/>
            <person name="Saif S."/>
            <person name="Shea T."/>
            <person name="Sisk P."/>
            <person name="Sykes S."/>
            <person name="Wortman J."/>
            <person name="Nusbaum C."/>
            <person name="Birren B."/>
        </authorList>
    </citation>
    <scope>NUCLEOTIDE SEQUENCE [LARGE SCALE GENOMIC DNA]</scope>
    <source>
        <strain evidence="1 2">CM2</strain>
    </source>
</reference>
<accession>V9HVS2</accession>
<dbReference type="EMBL" id="AFZF02000009">
    <property type="protein sequence ID" value="EHL18488.1"/>
    <property type="molecule type" value="Genomic_DNA"/>
</dbReference>
<organism evidence="1 2">
    <name type="scientific">Peptoanaerobacter stomatis</name>
    <dbReference type="NCBI Taxonomy" id="796937"/>
    <lineage>
        <taxon>Bacteria</taxon>
        <taxon>Bacillati</taxon>
        <taxon>Bacillota</taxon>
        <taxon>Clostridia</taxon>
        <taxon>Peptostreptococcales</taxon>
        <taxon>Filifactoraceae</taxon>
        <taxon>Peptoanaerobacter</taxon>
    </lineage>
</organism>
<sequence length="143" mass="16277">MSKAMNHNKILRGSYGKVWIDGELFANIKKFEAKVEAKYEDVEIAGQLGKKRRYVGFEGKGTATLHKIDSAMAKKLAEQFKTGDVVDSKIICALDDPTAYGAERVEIFDVTFDELMLMSFEQKNIIEEEVPFEFGDYNFIDFI</sequence>
<comment type="caution">
    <text evidence="1">The sequence shown here is derived from an EMBL/GenBank/DDBJ whole genome shotgun (WGS) entry which is preliminary data.</text>
</comment>
<name>V9HVS2_9FIRM</name>
<protein>
    <submittedName>
        <fullName evidence="1">Uncharacterized protein</fullName>
    </submittedName>
</protein>
<dbReference type="HOGENOM" id="CLU_139219_1_0_9"/>
<dbReference type="OrthoDB" id="1697482at2"/>